<dbReference type="SMART" id="SM00954">
    <property type="entry name" value="RelA_SpoT"/>
    <property type="match status" value="1"/>
</dbReference>
<dbReference type="Gene3D" id="1.10.3210.10">
    <property type="entry name" value="Hypothetical protein af1432"/>
    <property type="match status" value="1"/>
</dbReference>
<reference evidence="8 9" key="1">
    <citation type="journal article" date="2018" name="Int. J. Syst. Evol. Microbiol.">
        <title>Parvibium lacunae gen. nov., sp. nov., a new member of the family Alcaligenaceae isolated from a freshwater pond.</title>
        <authorList>
            <person name="Chen W.M."/>
            <person name="Xie P.B."/>
            <person name="Hsu M.Y."/>
            <person name="Sheu S.Y."/>
        </authorList>
    </citation>
    <scope>NUCLEOTIDE SEQUENCE [LARGE SCALE GENOMIC DNA]</scope>
    <source>
        <strain evidence="8 9">KMB9</strain>
    </source>
</reference>
<dbReference type="GO" id="GO:0005886">
    <property type="term" value="C:plasma membrane"/>
    <property type="evidence" value="ECO:0007669"/>
    <property type="project" value="TreeGrafter"/>
</dbReference>
<dbReference type="Gene3D" id="3.30.70.260">
    <property type="match status" value="1"/>
</dbReference>
<comment type="caution">
    <text evidence="8">The sequence shown here is derived from an EMBL/GenBank/DDBJ whole genome shotgun (WGS) entry which is preliminary data.</text>
</comment>
<dbReference type="InterPro" id="IPR045865">
    <property type="entry name" value="ACT-like_dom_sf"/>
</dbReference>
<dbReference type="SUPFAM" id="SSF81271">
    <property type="entry name" value="TGS-like"/>
    <property type="match status" value="1"/>
</dbReference>
<dbReference type="SUPFAM" id="SSF81301">
    <property type="entry name" value="Nucleotidyltransferase"/>
    <property type="match status" value="1"/>
</dbReference>
<dbReference type="Gene3D" id="3.30.460.10">
    <property type="entry name" value="Beta Polymerase, domain 2"/>
    <property type="match status" value="1"/>
</dbReference>
<dbReference type="Pfam" id="PF13291">
    <property type="entry name" value="ACT_4"/>
    <property type="match status" value="1"/>
</dbReference>
<evidence type="ECO:0000313" key="8">
    <source>
        <dbReference type="EMBL" id="RCS59583.1"/>
    </source>
</evidence>
<dbReference type="Pfam" id="PF13328">
    <property type="entry name" value="HD_4"/>
    <property type="match status" value="1"/>
</dbReference>
<evidence type="ECO:0000259" key="6">
    <source>
        <dbReference type="PROSITE" id="PS51671"/>
    </source>
</evidence>
<dbReference type="CDD" id="cd04876">
    <property type="entry name" value="ACT_RelA-SpoT"/>
    <property type="match status" value="1"/>
</dbReference>
<dbReference type="InterPro" id="IPR004095">
    <property type="entry name" value="TGS"/>
</dbReference>
<dbReference type="InterPro" id="IPR043519">
    <property type="entry name" value="NT_sf"/>
</dbReference>
<dbReference type="SUPFAM" id="SSF109604">
    <property type="entry name" value="HD-domain/PDEase-like"/>
    <property type="match status" value="1"/>
</dbReference>
<dbReference type="EMBL" id="QPGB01000001">
    <property type="protein sequence ID" value="RCS59583.1"/>
    <property type="molecule type" value="Genomic_DNA"/>
</dbReference>
<dbReference type="Pfam" id="PF04607">
    <property type="entry name" value="RelA_SpoT"/>
    <property type="match status" value="1"/>
</dbReference>
<dbReference type="InterPro" id="IPR007685">
    <property type="entry name" value="RelA_SpoT"/>
</dbReference>
<dbReference type="InterPro" id="IPR004811">
    <property type="entry name" value="RelA/Spo_fam"/>
</dbReference>
<dbReference type="Gene3D" id="3.10.20.30">
    <property type="match status" value="1"/>
</dbReference>
<dbReference type="FunFam" id="3.30.460.10:FF:000001">
    <property type="entry name" value="GTP pyrophosphokinase RelA"/>
    <property type="match status" value="1"/>
</dbReference>
<proteinExistence type="inferred from homology"/>
<dbReference type="InterPro" id="IPR033655">
    <property type="entry name" value="TGS_RelA/SpoT"/>
</dbReference>
<evidence type="ECO:0000256" key="1">
    <source>
        <dbReference type="ARBA" id="ARBA00019852"/>
    </source>
</evidence>
<comment type="function">
    <text evidence="5">In eubacteria ppGpp (guanosine 3'-diphosphate 5'-diphosphate) is a mediator of the stringent response that coordinates a variety of cellular activities in response to changes in nutritional abundance.</text>
</comment>
<accession>A0A368L7F2</accession>
<dbReference type="GO" id="GO:0008893">
    <property type="term" value="F:guanosine-3',5'-bis(diphosphate) 3'-diphosphatase activity"/>
    <property type="evidence" value="ECO:0007669"/>
    <property type="project" value="TreeGrafter"/>
</dbReference>
<evidence type="ECO:0000256" key="2">
    <source>
        <dbReference type="ARBA" id="ARBA00029754"/>
    </source>
</evidence>
<dbReference type="PROSITE" id="PS51880">
    <property type="entry name" value="TGS"/>
    <property type="match status" value="1"/>
</dbReference>
<dbReference type="GO" id="GO:0015949">
    <property type="term" value="P:nucleobase-containing small molecule interconversion"/>
    <property type="evidence" value="ECO:0007669"/>
    <property type="project" value="UniProtKB-ARBA"/>
</dbReference>
<dbReference type="CDD" id="cd05399">
    <property type="entry name" value="NT_Rel-Spo_like"/>
    <property type="match status" value="1"/>
</dbReference>
<dbReference type="InterPro" id="IPR012675">
    <property type="entry name" value="Beta-grasp_dom_sf"/>
</dbReference>
<protein>
    <recommendedName>
        <fullName evidence="1">GTP pyrophosphokinase</fullName>
    </recommendedName>
    <alternativeName>
        <fullName evidence="3">(p)ppGpp synthase</fullName>
    </alternativeName>
    <alternativeName>
        <fullName evidence="2">ATP:GTP 3'-pyrophosphotransferase</fullName>
    </alternativeName>
    <alternativeName>
        <fullName evidence="4">ppGpp synthase I</fullName>
    </alternativeName>
</protein>
<name>A0A368L7F2_9BURK</name>
<keyword evidence="8" id="KW-0378">Hydrolase</keyword>
<dbReference type="AlphaFoldDB" id="A0A368L7F2"/>
<feature type="domain" description="ACT" evidence="6">
    <location>
        <begin position="679"/>
        <end position="750"/>
    </location>
</feature>
<evidence type="ECO:0000256" key="5">
    <source>
        <dbReference type="RuleBase" id="RU003847"/>
    </source>
</evidence>
<keyword evidence="9" id="KW-1185">Reference proteome</keyword>
<feature type="domain" description="TGS" evidence="7">
    <location>
        <begin position="419"/>
        <end position="480"/>
    </location>
</feature>
<dbReference type="GO" id="GO:0008728">
    <property type="term" value="F:GTP diphosphokinase activity"/>
    <property type="evidence" value="ECO:0007669"/>
    <property type="project" value="TreeGrafter"/>
</dbReference>
<dbReference type="GO" id="GO:0015969">
    <property type="term" value="P:guanosine tetraphosphate metabolic process"/>
    <property type="evidence" value="ECO:0007669"/>
    <property type="project" value="InterPro"/>
</dbReference>
<evidence type="ECO:0000313" key="9">
    <source>
        <dbReference type="Proteomes" id="UP000252357"/>
    </source>
</evidence>
<dbReference type="SUPFAM" id="SSF55021">
    <property type="entry name" value="ACT-like"/>
    <property type="match status" value="1"/>
</dbReference>
<dbReference type="PANTHER" id="PTHR21262:SF31">
    <property type="entry name" value="GTP PYROPHOSPHOKINASE"/>
    <property type="match status" value="1"/>
</dbReference>
<dbReference type="RefSeq" id="WP_114401733.1">
    <property type="nucleotide sequence ID" value="NZ_QPGB01000001.1"/>
</dbReference>
<dbReference type="OrthoDB" id="9805041at2"/>
<dbReference type="NCBIfam" id="TIGR00691">
    <property type="entry name" value="spoT_relA"/>
    <property type="match status" value="1"/>
</dbReference>
<dbReference type="CDD" id="cd01668">
    <property type="entry name" value="TGS_RSH"/>
    <property type="match status" value="1"/>
</dbReference>
<dbReference type="InterPro" id="IPR002912">
    <property type="entry name" value="ACT_dom"/>
</dbReference>
<evidence type="ECO:0000256" key="3">
    <source>
        <dbReference type="ARBA" id="ARBA00032407"/>
    </source>
</evidence>
<comment type="similarity">
    <text evidence="5">Belongs to the relA/spoT family.</text>
</comment>
<gene>
    <name evidence="8" type="ORF">DU000_02370</name>
</gene>
<evidence type="ECO:0000259" key="7">
    <source>
        <dbReference type="PROSITE" id="PS51880"/>
    </source>
</evidence>
<dbReference type="PANTHER" id="PTHR21262">
    <property type="entry name" value="GUANOSINE-3',5'-BIS DIPHOSPHATE 3'-PYROPHOSPHOHYDROLASE"/>
    <property type="match status" value="1"/>
</dbReference>
<dbReference type="Proteomes" id="UP000252357">
    <property type="component" value="Unassembled WGS sequence"/>
</dbReference>
<organism evidence="8 9">
    <name type="scientific">Parvibium lacunae</name>
    <dbReference type="NCBI Taxonomy" id="1888893"/>
    <lineage>
        <taxon>Bacteria</taxon>
        <taxon>Pseudomonadati</taxon>
        <taxon>Pseudomonadota</taxon>
        <taxon>Betaproteobacteria</taxon>
        <taxon>Burkholderiales</taxon>
        <taxon>Alcaligenaceae</taxon>
        <taxon>Parvibium</taxon>
    </lineage>
</organism>
<sequence>MVSVSHAYLAEHNNIEHFLLQASADLAPAEVERLRHAYQFVQTLYQADQGATGEQTLVHACGIALILSGLRADADTRIAGLLFAAADHLPQPEATLTELFGQGIASMVLAVQKLLRLGEVTRIVQETVNPQRGLEGQAETLRKMLLSMAADIRVVLVRLASRLQTMRYFAAVKAQHIADYARETMDLYAPLANRLGVWQIKWELEDLAFRFLEPETYKSIAKQLEEKRTEREAFITQVMARLRQELLQAGVSAEISGRPKHIYSIYNKMRGKQLDFANVYDVRALRVIVQDVKDCYTALGVVHHLWQPLPKEFDDYISRPKANGYRSLHTVVFHENGQAFEVQIRTQEMHKFAEFGVAAHWRYKEAGAAGYAGGSMANDVYDDKIAFLRQLLAWKNEVAGTVVDAQEWAEKLKDAALDDRIYVLTPQARIIELPNRSTPIDFAYHLHTDLGHRCRGARVDGQMVPLNTPLKNGQTVEIIAAKQGSANAGPSRDWLNPQLGFTVSPRARQKVRQWFNAIELEENIQRGRQLLEKELARLGKTSFKLEDLAQRLGYQQVEDVCVALAREEVKARAIELAVLGDTAAPEPSEEMPTRRPTPRVNGGAQGAILVVGVDAVLTQLAKCCRPAPPDEIAGFVTRGRGISIHRRDCETFLRLCTRNPERVIETTWGHNKELVYPVDVLVLASDRQGLLRDISEVFAREKLNVIGVNTQSQKQVARMLFTTEVLDTARLQRAMSLIREVVGVFEVRRK</sequence>
<dbReference type="FunFam" id="3.10.20.30:FF:000002">
    <property type="entry name" value="GTP pyrophosphokinase (RelA/SpoT)"/>
    <property type="match status" value="1"/>
</dbReference>
<evidence type="ECO:0000256" key="4">
    <source>
        <dbReference type="ARBA" id="ARBA00033308"/>
    </source>
</evidence>
<dbReference type="PROSITE" id="PS51671">
    <property type="entry name" value="ACT"/>
    <property type="match status" value="1"/>
</dbReference>
<dbReference type="InterPro" id="IPR012676">
    <property type="entry name" value="TGS-like"/>
</dbReference>
<dbReference type="Pfam" id="PF02824">
    <property type="entry name" value="TGS"/>
    <property type="match status" value="1"/>
</dbReference>
<dbReference type="GO" id="GO:0042594">
    <property type="term" value="P:response to starvation"/>
    <property type="evidence" value="ECO:0007669"/>
    <property type="project" value="TreeGrafter"/>
</dbReference>